<dbReference type="EMBL" id="JABSTU010000007">
    <property type="protein sequence ID" value="KAH8025653.1"/>
    <property type="molecule type" value="Genomic_DNA"/>
</dbReference>
<dbReference type="AlphaFoldDB" id="A0A9J6DTW4"/>
<evidence type="ECO:0000313" key="2">
    <source>
        <dbReference type="EMBL" id="KAH8025653.1"/>
    </source>
</evidence>
<feature type="region of interest" description="Disordered" evidence="1">
    <location>
        <begin position="48"/>
        <end position="75"/>
    </location>
</feature>
<reference evidence="2" key="2">
    <citation type="submission" date="2021-09" db="EMBL/GenBank/DDBJ databases">
        <authorList>
            <person name="Jia N."/>
            <person name="Wang J."/>
            <person name="Shi W."/>
            <person name="Du L."/>
            <person name="Sun Y."/>
            <person name="Zhan W."/>
            <person name="Jiang J."/>
            <person name="Wang Q."/>
            <person name="Zhang B."/>
            <person name="Ji P."/>
            <person name="Sakyi L.B."/>
            <person name="Cui X."/>
            <person name="Yuan T."/>
            <person name="Jiang B."/>
            <person name="Yang W."/>
            <person name="Lam T.T.-Y."/>
            <person name="Chang Q."/>
            <person name="Ding S."/>
            <person name="Wang X."/>
            <person name="Zhu J."/>
            <person name="Ruan X."/>
            <person name="Zhao L."/>
            <person name="Wei J."/>
            <person name="Que T."/>
            <person name="Du C."/>
            <person name="Cheng J."/>
            <person name="Dai P."/>
            <person name="Han X."/>
            <person name="Huang E."/>
            <person name="Gao Y."/>
            <person name="Liu J."/>
            <person name="Shao H."/>
            <person name="Ye R."/>
            <person name="Li L."/>
            <person name="Wei W."/>
            <person name="Wang X."/>
            <person name="Wang C."/>
            <person name="Huo Q."/>
            <person name="Li W."/>
            <person name="Guo W."/>
            <person name="Chen H."/>
            <person name="Chen S."/>
            <person name="Zhou L."/>
            <person name="Zhou L."/>
            <person name="Ni X."/>
            <person name="Tian J."/>
            <person name="Zhou Y."/>
            <person name="Sheng Y."/>
            <person name="Liu T."/>
            <person name="Pan Y."/>
            <person name="Xia L."/>
            <person name="Li J."/>
            <person name="Zhao F."/>
            <person name="Cao W."/>
        </authorList>
    </citation>
    <scope>NUCLEOTIDE SEQUENCE</scope>
    <source>
        <strain evidence="2">Rmic-2018</strain>
        <tissue evidence="2">Larvae</tissue>
    </source>
</reference>
<organism evidence="2 3">
    <name type="scientific">Rhipicephalus microplus</name>
    <name type="common">Cattle tick</name>
    <name type="synonym">Boophilus microplus</name>
    <dbReference type="NCBI Taxonomy" id="6941"/>
    <lineage>
        <taxon>Eukaryota</taxon>
        <taxon>Metazoa</taxon>
        <taxon>Ecdysozoa</taxon>
        <taxon>Arthropoda</taxon>
        <taxon>Chelicerata</taxon>
        <taxon>Arachnida</taxon>
        <taxon>Acari</taxon>
        <taxon>Parasitiformes</taxon>
        <taxon>Ixodida</taxon>
        <taxon>Ixodoidea</taxon>
        <taxon>Ixodidae</taxon>
        <taxon>Rhipicephalinae</taxon>
        <taxon>Rhipicephalus</taxon>
        <taxon>Boophilus</taxon>
    </lineage>
</organism>
<name>A0A9J6DTW4_RHIMP</name>
<keyword evidence="3" id="KW-1185">Reference proteome</keyword>
<sequence length="227" mass="24083">MEEKRKCLVPSAAHVHILCYQLAPTLNHTFLEHSSPDFAKFEALSNDGNRAADERQPKALSRHAKFPPNHTNIRVPARGTVPQLLAPGSRFGRPGADPLVALCLGASDPRRSDSPSGSIETEQLFGAASPRVGETCRERFRRAPTEGAAAGEAPATCLCSPGVASGGREAGRGIISRRRPPLSVVASSSTAAAIGRRTLPAWRLRRRRRGSPASSGSRAPDAGIRCA</sequence>
<comment type="caution">
    <text evidence="2">The sequence shown here is derived from an EMBL/GenBank/DDBJ whole genome shotgun (WGS) entry which is preliminary data.</text>
</comment>
<dbReference type="Proteomes" id="UP000821866">
    <property type="component" value="Unassembled WGS sequence"/>
</dbReference>
<gene>
    <name evidence="2" type="ORF">HPB51_010737</name>
</gene>
<evidence type="ECO:0000256" key="1">
    <source>
        <dbReference type="SAM" id="MobiDB-lite"/>
    </source>
</evidence>
<proteinExistence type="predicted"/>
<feature type="compositionally biased region" description="Low complexity" evidence="1">
    <location>
        <begin position="211"/>
        <end position="227"/>
    </location>
</feature>
<reference evidence="2" key="1">
    <citation type="journal article" date="2020" name="Cell">
        <title>Large-Scale Comparative Analyses of Tick Genomes Elucidate Their Genetic Diversity and Vector Capacities.</title>
        <authorList>
            <consortium name="Tick Genome and Microbiome Consortium (TIGMIC)"/>
            <person name="Jia N."/>
            <person name="Wang J."/>
            <person name="Shi W."/>
            <person name="Du L."/>
            <person name="Sun Y."/>
            <person name="Zhan W."/>
            <person name="Jiang J.F."/>
            <person name="Wang Q."/>
            <person name="Zhang B."/>
            <person name="Ji P."/>
            <person name="Bell-Sakyi L."/>
            <person name="Cui X.M."/>
            <person name="Yuan T.T."/>
            <person name="Jiang B.G."/>
            <person name="Yang W.F."/>
            <person name="Lam T.T."/>
            <person name="Chang Q.C."/>
            <person name="Ding S.J."/>
            <person name="Wang X.J."/>
            <person name="Zhu J.G."/>
            <person name="Ruan X.D."/>
            <person name="Zhao L."/>
            <person name="Wei J.T."/>
            <person name="Ye R.Z."/>
            <person name="Que T.C."/>
            <person name="Du C.H."/>
            <person name="Zhou Y.H."/>
            <person name="Cheng J.X."/>
            <person name="Dai P.F."/>
            <person name="Guo W.B."/>
            <person name="Han X.H."/>
            <person name="Huang E.J."/>
            <person name="Li L.F."/>
            <person name="Wei W."/>
            <person name="Gao Y.C."/>
            <person name="Liu J.Z."/>
            <person name="Shao H.Z."/>
            <person name="Wang X."/>
            <person name="Wang C.C."/>
            <person name="Yang T.C."/>
            <person name="Huo Q.B."/>
            <person name="Li W."/>
            <person name="Chen H.Y."/>
            <person name="Chen S.E."/>
            <person name="Zhou L.G."/>
            <person name="Ni X.B."/>
            <person name="Tian J.H."/>
            <person name="Sheng Y."/>
            <person name="Liu T."/>
            <person name="Pan Y.S."/>
            <person name="Xia L.Y."/>
            <person name="Li J."/>
            <person name="Zhao F."/>
            <person name="Cao W.C."/>
        </authorList>
    </citation>
    <scope>NUCLEOTIDE SEQUENCE</scope>
    <source>
        <strain evidence="2">Rmic-2018</strain>
    </source>
</reference>
<feature type="region of interest" description="Disordered" evidence="1">
    <location>
        <begin position="202"/>
        <end position="227"/>
    </location>
</feature>
<protein>
    <submittedName>
        <fullName evidence="2">Uncharacterized protein</fullName>
    </submittedName>
</protein>
<accession>A0A9J6DTW4</accession>
<evidence type="ECO:0000313" key="3">
    <source>
        <dbReference type="Proteomes" id="UP000821866"/>
    </source>
</evidence>